<accession>K9WW14</accession>
<dbReference type="OrthoDB" id="510922at2"/>
<dbReference type="Proteomes" id="UP000010475">
    <property type="component" value="Chromosome"/>
</dbReference>
<protein>
    <recommendedName>
        <fullName evidence="3">N-acetyltransferase domain-containing protein</fullName>
    </recommendedName>
</protein>
<name>K9WW14_9NOST</name>
<evidence type="ECO:0000313" key="2">
    <source>
        <dbReference type="Proteomes" id="UP000010475"/>
    </source>
</evidence>
<dbReference type="PANTHER" id="PTHR20905:SF1">
    <property type="entry name" value="AT07410P-RELATED"/>
    <property type="match status" value="1"/>
</dbReference>
<gene>
    <name evidence="1" type="ORF">Cylst_1738</name>
</gene>
<dbReference type="eggNOG" id="COG0456">
    <property type="taxonomic scope" value="Bacteria"/>
</dbReference>
<proteinExistence type="predicted"/>
<dbReference type="STRING" id="56107.Cylst_1738"/>
<reference evidence="1 2" key="1">
    <citation type="submission" date="2012-06" db="EMBL/GenBank/DDBJ databases">
        <title>Finished chromosome of genome of Cylindrospermum stagnale PCC 7417.</title>
        <authorList>
            <consortium name="US DOE Joint Genome Institute"/>
            <person name="Gugger M."/>
            <person name="Coursin T."/>
            <person name="Rippka R."/>
            <person name="Tandeau De Marsac N."/>
            <person name="Huntemann M."/>
            <person name="Wei C.-L."/>
            <person name="Han J."/>
            <person name="Detter J.C."/>
            <person name="Han C."/>
            <person name="Tapia R."/>
            <person name="Chen A."/>
            <person name="Kyrpides N."/>
            <person name="Mavromatis K."/>
            <person name="Markowitz V."/>
            <person name="Szeto E."/>
            <person name="Ivanova N."/>
            <person name="Pagani I."/>
            <person name="Pati A."/>
            <person name="Goodwin L."/>
            <person name="Nordberg H.P."/>
            <person name="Cantor M.N."/>
            <person name="Hua S.X."/>
            <person name="Woyke T."/>
            <person name="Kerfeld C.A."/>
        </authorList>
    </citation>
    <scope>NUCLEOTIDE SEQUENCE [LARGE SCALE GENOMIC DNA]</scope>
    <source>
        <strain evidence="1 2">PCC 7417</strain>
    </source>
</reference>
<dbReference type="RefSeq" id="WP_015207265.1">
    <property type="nucleotide sequence ID" value="NC_019757.1"/>
</dbReference>
<dbReference type="EMBL" id="CP003642">
    <property type="protein sequence ID" value="AFZ24009.1"/>
    <property type="molecule type" value="Genomic_DNA"/>
</dbReference>
<organism evidence="1 2">
    <name type="scientific">Cylindrospermum stagnale PCC 7417</name>
    <dbReference type="NCBI Taxonomy" id="56107"/>
    <lineage>
        <taxon>Bacteria</taxon>
        <taxon>Bacillati</taxon>
        <taxon>Cyanobacteriota</taxon>
        <taxon>Cyanophyceae</taxon>
        <taxon>Nostocales</taxon>
        <taxon>Nostocaceae</taxon>
        <taxon>Cylindrospermum</taxon>
    </lineage>
</organism>
<dbReference type="KEGG" id="csg:Cylst_1738"/>
<dbReference type="HOGENOM" id="CLU_107080_0_0_3"/>
<dbReference type="GO" id="GO:0008080">
    <property type="term" value="F:N-acetyltransferase activity"/>
    <property type="evidence" value="ECO:0007669"/>
    <property type="project" value="TreeGrafter"/>
</dbReference>
<keyword evidence="2" id="KW-1185">Reference proteome</keyword>
<evidence type="ECO:0000313" key="1">
    <source>
        <dbReference type="EMBL" id="AFZ24009.1"/>
    </source>
</evidence>
<dbReference type="Gene3D" id="3.40.630.30">
    <property type="match status" value="1"/>
</dbReference>
<sequence>MQTSTVVELSRKNVSYQILTEEHLASAIECLSSTFQSREPMTQALKITLEEFKYFAEILLKKAVNDQLSLVALDKINGKVVGVLIGEDFVTEPPERIETVSSKFLPIFELLGSLDEAYKQQYPVESGQLYHIFMVGVYKEYAGLSVRLIKIAESIAHKKGYVGSIGESTGHIAHQINTKRLGFKEVEGIAPVYYDDFHYEGQRVFTEITECQSCRLVFKEYRLTN</sequence>
<dbReference type="PANTHER" id="PTHR20905">
    <property type="entry name" value="N-ACETYLTRANSFERASE-RELATED"/>
    <property type="match status" value="1"/>
</dbReference>
<evidence type="ECO:0008006" key="3">
    <source>
        <dbReference type="Google" id="ProtNLM"/>
    </source>
</evidence>
<dbReference type="AlphaFoldDB" id="K9WW14"/>
<dbReference type="SUPFAM" id="SSF55729">
    <property type="entry name" value="Acyl-CoA N-acyltransferases (Nat)"/>
    <property type="match status" value="1"/>
</dbReference>
<dbReference type="InterPro" id="IPR016181">
    <property type="entry name" value="Acyl_CoA_acyltransferase"/>
</dbReference>